<evidence type="ECO:0000313" key="4">
    <source>
        <dbReference type="Proteomes" id="UP001304769"/>
    </source>
</evidence>
<proteinExistence type="predicted"/>
<protein>
    <recommendedName>
        <fullName evidence="5">Fibronectin type-III domain-containing protein</fullName>
    </recommendedName>
</protein>
<accession>A0ABU5T2P9</accession>
<dbReference type="RefSeq" id="WP_323277680.1">
    <property type="nucleotide sequence ID" value="NZ_JAYGGQ010000001.1"/>
</dbReference>
<keyword evidence="1" id="KW-0378">Hydrolase</keyword>
<sequence>MPNAGQPVKVIQFESPADVAEDQPKSSGIDWVATSMAQNPGTVDASIDRNQIDIGPAEMLPSLAVATTESTVSLSWRAVPGSATYTIKRDDRNLGQTPSTSFQEGGLTSGATYTYRIIADISGQTAVVSDRTLKATTTGALKSERAPGSLLTQQAYQPYNNAVEYKTFIPNSRVGLNVFGAASCEVFGQDGWEFGGDNRGYRAPSASAPNGESQFRTFMWATVNWGNPDSQSLVLLKAVGPTTRYRYGSFVDTRTASSAGMQFTEAYRSGSYAQVRFKHDVGNPYCSIGSIQYNVMNRFYRSGLIEMVGWRFQAPAHEAYARFNPYGTEYWQPLIQRPNNSFDCLFGPRCPVDQINTAVSG</sequence>
<organism evidence="3 4">
    <name type="scientific">Sinomonas terricola</name>
    <dbReference type="NCBI Taxonomy" id="3110330"/>
    <lineage>
        <taxon>Bacteria</taxon>
        <taxon>Bacillati</taxon>
        <taxon>Actinomycetota</taxon>
        <taxon>Actinomycetes</taxon>
        <taxon>Micrococcales</taxon>
        <taxon>Micrococcaceae</taxon>
        <taxon>Sinomonas</taxon>
    </lineage>
</organism>
<evidence type="ECO:0000256" key="1">
    <source>
        <dbReference type="ARBA" id="ARBA00023295"/>
    </source>
</evidence>
<dbReference type="EMBL" id="JAYGGQ010000001">
    <property type="protein sequence ID" value="MEA5453934.1"/>
    <property type="molecule type" value="Genomic_DNA"/>
</dbReference>
<evidence type="ECO:0000313" key="3">
    <source>
        <dbReference type="EMBL" id="MEA5453934.1"/>
    </source>
</evidence>
<dbReference type="Proteomes" id="UP001304769">
    <property type="component" value="Unassembled WGS sequence"/>
</dbReference>
<dbReference type="SUPFAM" id="SSF49265">
    <property type="entry name" value="Fibronectin type III"/>
    <property type="match status" value="1"/>
</dbReference>
<dbReference type="Gene3D" id="2.60.40.10">
    <property type="entry name" value="Immunoglobulins"/>
    <property type="match status" value="1"/>
</dbReference>
<keyword evidence="1" id="KW-0326">Glycosidase</keyword>
<gene>
    <name evidence="3" type="ORF">SPF06_04285</name>
</gene>
<comment type="caution">
    <text evidence="3">The sequence shown here is derived from an EMBL/GenBank/DDBJ whole genome shotgun (WGS) entry which is preliminary data.</text>
</comment>
<dbReference type="CDD" id="cd00063">
    <property type="entry name" value="FN3"/>
    <property type="match status" value="1"/>
</dbReference>
<dbReference type="InterPro" id="IPR013783">
    <property type="entry name" value="Ig-like_fold"/>
</dbReference>
<evidence type="ECO:0000256" key="2">
    <source>
        <dbReference type="ARBA" id="ARBA00023326"/>
    </source>
</evidence>
<dbReference type="InterPro" id="IPR003961">
    <property type="entry name" value="FN3_dom"/>
</dbReference>
<reference evidence="3 4" key="1">
    <citation type="submission" date="2023-12" db="EMBL/GenBank/DDBJ databases">
        <title>Sinomonas terricola sp. nov, isolated from litchi orchard soil in Guangdong, PR China.</title>
        <authorList>
            <person name="Jiaxin W."/>
            <person name="Yang Z."/>
            <person name="Honghui Z."/>
        </authorList>
    </citation>
    <scope>NUCLEOTIDE SEQUENCE [LARGE SCALE GENOMIC DNA]</scope>
    <source>
        <strain evidence="3 4">JGH33</strain>
    </source>
</reference>
<keyword evidence="4" id="KW-1185">Reference proteome</keyword>
<keyword evidence="2" id="KW-0624">Polysaccharide degradation</keyword>
<evidence type="ECO:0008006" key="5">
    <source>
        <dbReference type="Google" id="ProtNLM"/>
    </source>
</evidence>
<name>A0ABU5T2P9_9MICC</name>
<dbReference type="InterPro" id="IPR036116">
    <property type="entry name" value="FN3_sf"/>
</dbReference>
<keyword evidence="2" id="KW-0119">Carbohydrate metabolism</keyword>